<comment type="caution">
    <text evidence="2">The sequence shown here is derived from an EMBL/GenBank/DDBJ whole genome shotgun (WGS) entry which is preliminary data.</text>
</comment>
<keyword evidence="3" id="KW-1185">Reference proteome</keyword>
<protein>
    <submittedName>
        <fullName evidence="2">Uncharacterized protein DUF3291</fullName>
    </submittedName>
</protein>
<feature type="domain" description="DUF3291" evidence="1">
    <location>
        <begin position="3"/>
        <end position="151"/>
    </location>
</feature>
<name>A0A2T6B0N6_9RHOB</name>
<sequence length="162" mass="18243">MPLALYTFGQFARPSEDPANDGFHALNDPVFARVDAAPGLIARSGYPDEPEGPESWGPQVYPGFWQDNGDGWAPSTLSLWRDAASAHDWIYGGLHARAMAQGRKWFVEPRWPPYVLWRHRRKDRPTWAEGVARIEALHAHGPSPEAFTFREALRDRGPVSEP</sequence>
<dbReference type="AlphaFoldDB" id="A0A2T6B0N6"/>
<reference evidence="2 3" key="1">
    <citation type="submission" date="2018-04" db="EMBL/GenBank/DDBJ databases">
        <title>Genomic Encyclopedia of Archaeal and Bacterial Type Strains, Phase II (KMG-II): from individual species to whole genera.</title>
        <authorList>
            <person name="Goeker M."/>
        </authorList>
    </citation>
    <scope>NUCLEOTIDE SEQUENCE [LARGE SCALE GENOMIC DNA]</scope>
    <source>
        <strain evidence="2 3">DSM 29329</strain>
    </source>
</reference>
<dbReference type="OrthoDB" id="2376237at2"/>
<dbReference type="Pfam" id="PF11695">
    <property type="entry name" value="DUF3291"/>
    <property type="match status" value="1"/>
</dbReference>
<accession>A0A2T6B0N6</accession>
<dbReference type="RefSeq" id="WP_107975257.1">
    <property type="nucleotide sequence ID" value="NZ_BMEZ01000006.1"/>
</dbReference>
<evidence type="ECO:0000313" key="2">
    <source>
        <dbReference type="EMBL" id="PTX49631.1"/>
    </source>
</evidence>
<organism evidence="2 3">
    <name type="scientific">Allosediminivita pacifica</name>
    <dbReference type="NCBI Taxonomy" id="1267769"/>
    <lineage>
        <taxon>Bacteria</taxon>
        <taxon>Pseudomonadati</taxon>
        <taxon>Pseudomonadota</taxon>
        <taxon>Alphaproteobacteria</taxon>
        <taxon>Rhodobacterales</taxon>
        <taxon>Paracoccaceae</taxon>
        <taxon>Allosediminivita</taxon>
    </lineage>
</organism>
<dbReference type="EMBL" id="QBKN01000006">
    <property type="protein sequence ID" value="PTX49631.1"/>
    <property type="molecule type" value="Genomic_DNA"/>
</dbReference>
<evidence type="ECO:0000313" key="3">
    <source>
        <dbReference type="Proteomes" id="UP000244069"/>
    </source>
</evidence>
<evidence type="ECO:0000259" key="1">
    <source>
        <dbReference type="Pfam" id="PF11695"/>
    </source>
</evidence>
<proteinExistence type="predicted"/>
<gene>
    <name evidence="2" type="ORF">C8N44_1066</name>
</gene>
<dbReference type="InterPro" id="IPR021708">
    <property type="entry name" value="DUF3291"/>
</dbReference>
<dbReference type="Proteomes" id="UP000244069">
    <property type="component" value="Unassembled WGS sequence"/>
</dbReference>